<dbReference type="InterPro" id="IPR041033">
    <property type="entry name" value="SpaA_PFL_dom_1"/>
</dbReference>
<dbReference type="CDD" id="cd00222">
    <property type="entry name" value="CollagenBindB"/>
    <property type="match status" value="6"/>
</dbReference>
<evidence type="ECO:0000259" key="3">
    <source>
        <dbReference type="PROSITE" id="PS51304"/>
    </source>
</evidence>
<feature type="compositionally biased region" description="Basic and acidic residues" evidence="1">
    <location>
        <begin position="1258"/>
        <end position="1268"/>
    </location>
</feature>
<dbReference type="PROSITE" id="PS51304">
    <property type="entry name" value="GALECTIN"/>
    <property type="match status" value="1"/>
</dbReference>
<proteinExistence type="predicted"/>
<keyword evidence="2" id="KW-0812">Transmembrane</keyword>
<feature type="domain" description="Galectin" evidence="3">
    <location>
        <begin position="582"/>
        <end position="765"/>
    </location>
</feature>
<dbReference type="Gene3D" id="2.60.40.1140">
    <property type="entry name" value="Collagen-binding surface protein Cna, B-type domain"/>
    <property type="match status" value="6"/>
</dbReference>
<dbReference type="Proteomes" id="UP000831692">
    <property type="component" value="Chromosome"/>
</dbReference>
<feature type="region of interest" description="Disordered" evidence="1">
    <location>
        <begin position="1205"/>
        <end position="1269"/>
    </location>
</feature>
<dbReference type="EMBL" id="AP025635">
    <property type="protein sequence ID" value="BDG67324.1"/>
    <property type="molecule type" value="Genomic_DNA"/>
</dbReference>
<name>A0ABN6NM58_9ENTE</name>
<sequence length="1295" mass="145450">MLTYVKKIAYPIFMLSLLVMSYVTPLLPVVTAHANTEGSTKTVLFQNEKGTAQVTSLPDPTTGEITWRIQVEKNQQAAANQLAFSLSEGEQTILPESIQSSDTNFTYDSQRQQLIEETASSSFSQMTLTFQTKSLQTLTIKSAFLQTDEEKGQVKEDLINATDVAVVLPENQSTEATSTEAVLSDNQDQTEASEKQIVTTSSESQQQTESNTASTAIESTPDTQASAPAASQLSNGGIFKNDVPEVDDALLGEAQYFHIFANHATLNTHTNGNLAVGELNGNVNFGTSIQDGSLATEINYIQKVNTIANSSFVSGTDSRKNKVVFGPSVTVDLADQNQQPAVFINGQRMDHLKTSEVFQDPSVSEPYIDFGKVFSTLQATSERLGAYPQTPGVTKDFTDNNQRVIDTASAENDTQEVVLTLTDEKGKPLDDGVYELQNKKTHKEVDEEITNDDGQVIETDLPEGEYSFVETEAPDGYLIDTKPISFSEDPIAKEDQKVVVSLSKTELEKDTPITIKGLTKGTSPVLINVDTEGASTVNIKSQIKLEYTDGTSRNSHETEEFDDAVILWNFVGQSEGQTISINSPFQGTILAVGDTVDVHQNVDGSIIADTVLVNAETHRWDLQANETIVPTIKLAAMNQLLSFETTTISGTKTWDDYDNKFNTRPASITVQLLQNGEVFQTKTVTPNKEGEWHYEFTDLPTTDESGQTFEYTIQEKPVEGYTTKVNGYDLVNTYRNTETTEVSGTKTWNDYDNKFNTRPESITVKLMRNDKEIDDQIVKADHQGNWTYRFDNLPKYDVEGKAYTYAIQEEKVSGYTTEIKGYDLVNTYRNTETTAVSGTKTWNDYDNKFNTRPESITVKLMRNDKEIGDQIVKADNQGNWTYRFDNLPKYDAEGKAFIYTIQEENVPGYTTKVNGYDLVNTYRNTETTEVAGTKTWDDYDNKFNTRPESITVKLMRNDKEIGDQIVKADHQGNWTYRFDNLPKYDAEGKEYTYTIQEEKVPGYTSEINGYDLVNTYRNTETTEVAGTKTWDDYDNKFNTRPESITVDLMQNGKEIDKQTVKADKEGNWIYRFDNLPKYDAEGKAYTYTIQEENVPGYTTKVNGYDLVNTYRNTETTEVSGTKTWDDHDNKFNTRPESITVELMQNGKEIAKQVVKADKEGNWTYRFDNLPKYDAKGQAYTYSIQEVAVKGYKSDVHGYDLINTYVEPKTPRTPETPNDPSGPKVPTPSDKSDKPKKIARYAEQKLDDKKNQTESSQTDNEKRLPKTNEESSYELSVLGGILLTMIAFLFYKQKHI</sequence>
<dbReference type="InterPro" id="IPR013783">
    <property type="entry name" value="Ig-like_fold"/>
</dbReference>
<keyword evidence="2" id="KW-1133">Transmembrane helix</keyword>
<organism evidence="4 5">
    <name type="scientific">Enterococcus innesii</name>
    <dbReference type="NCBI Taxonomy" id="2839759"/>
    <lineage>
        <taxon>Bacteria</taxon>
        <taxon>Bacillati</taxon>
        <taxon>Bacillota</taxon>
        <taxon>Bacilli</taxon>
        <taxon>Lactobacillales</taxon>
        <taxon>Enterococcaceae</taxon>
        <taxon>Enterococcus</taxon>
    </lineage>
</organism>
<dbReference type="InterPro" id="IPR001079">
    <property type="entry name" value="Galectin_CRD"/>
</dbReference>
<feature type="compositionally biased region" description="Low complexity" evidence="1">
    <location>
        <begin position="199"/>
        <end position="216"/>
    </location>
</feature>
<evidence type="ECO:0000256" key="2">
    <source>
        <dbReference type="SAM" id="Phobius"/>
    </source>
</evidence>
<dbReference type="NCBIfam" id="TIGR01167">
    <property type="entry name" value="LPXTG_anchor"/>
    <property type="match status" value="1"/>
</dbReference>
<feature type="compositionally biased region" description="Polar residues" evidence="1">
    <location>
        <begin position="217"/>
        <end position="235"/>
    </location>
</feature>
<dbReference type="GeneID" id="83456882"/>
<gene>
    <name evidence="4" type="ORF">ENLAB_08880</name>
</gene>
<feature type="transmembrane region" description="Helical" evidence="2">
    <location>
        <begin position="12"/>
        <end position="30"/>
    </location>
</feature>
<dbReference type="Pfam" id="PF17802">
    <property type="entry name" value="SpaA"/>
    <property type="match status" value="1"/>
</dbReference>
<feature type="transmembrane region" description="Helical" evidence="2">
    <location>
        <begin position="1272"/>
        <end position="1290"/>
    </location>
</feature>
<dbReference type="SUPFAM" id="SSF49478">
    <property type="entry name" value="Cna protein B-type domain"/>
    <property type="match status" value="7"/>
</dbReference>
<dbReference type="Pfam" id="PF05738">
    <property type="entry name" value="Cna_B"/>
    <property type="match status" value="6"/>
</dbReference>
<feature type="compositionally biased region" description="Polar residues" evidence="1">
    <location>
        <begin position="170"/>
        <end position="190"/>
    </location>
</feature>
<reference evidence="4 5" key="1">
    <citation type="submission" date="2022-03" db="EMBL/GenBank/DDBJ databases">
        <title>Complete genome sequence of Enterococcus innesii DB-1.</title>
        <authorList>
            <person name="Fukuda D."/>
            <person name="Nolasco-Hipolito C."/>
        </authorList>
    </citation>
    <scope>NUCLEOTIDE SEQUENCE [LARGE SCALE GENOMIC DNA]</scope>
    <source>
        <strain evidence="4 5">DB-1</strain>
    </source>
</reference>
<evidence type="ECO:0000256" key="1">
    <source>
        <dbReference type="SAM" id="MobiDB-lite"/>
    </source>
</evidence>
<dbReference type="Gene3D" id="2.60.40.10">
    <property type="entry name" value="Immunoglobulins"/>
    <property type="match status" value="1"/>
</dbReference>
<feature type="region of interest" description="Disordered" evidence="1">
    <location>
        <begin position="170"/>
        <end position="237"/>
    </location>
</feature>
<keyword evidence="2" id="KW-0472">Membrane</keyword>
<evidence type="ECO:0000313" key="5">
    <source>
        <dbReference type="Proteomes" id="UP000831692"/>
    </source>
</evidence>
<dbReference type="RefSeq" id="WP_244352804.1">
    <property type="nucleotide sequence ID" value="NZ_AP025635.1"/>
</dbReference>
<keyword evidence="5" id="KW-1185">Reference proteome</keyword>
<protein>
    <recommendedName>
        <fullName evidence="3">Galectin domain-containing protein</fullName>
    </recommendedName>
</protein>
<evidence type="ECO:0000313" key="4">
    <source>
        <dbReference type="EMBL" id="BDG67324.1"/>
    </source>
</evidence>
<accession>A0ABN6NM58</accession>
<feature type="compositionally biased region" description="Basic and acidic residues" evidence="1">
    <location>
        <begin position="1229"/>
        <end position="1251"/>
    </location>
</feature>
<dbReference type="InterPro" id="IPR008454">
    <property type="entry name" value="Collagen-bd_Cna-like_B-typ_dom"/>
</dbReference>